<dbReference type="EC" id="1.1.1.79" evidence="6"/>
<dbReference type="GO" id="GO:0005829">
    <property type="term" value="C:cytosol"/>
    <property type="evidence" value="ECO:0007669"/>
    <property type="project" value="UniProtKB-ARBA"/>
</dbReference>
<reference evidence="4" key="4">
    <citation type="submission" date="2020-11" db="EMBL/GenBank/DDBJ databases">
        <authorList>
            <consortium name="NCBI Pathogen Detection Project"/>
        </authorList>
    </citation>
    <scope>NUCLEOTIDE SEQUENCE</scope>
    <source>
        <strain evidence="4">MISC063</strain>
    </source>
</reference>
<evidence type="ECO:0000313" key="4">
    <source>
        <dbReference type="EMBL" id="HAT1608297.1"/>
    </source>
</evidence>
<dbReference type="GeneID" id="57426814"/>
<accession>A0A2X2GB29</accession>
<proteinExistence type="predicted"/>
<evidence type="ECO:0000313" key="6">
    <source>
        <dbReference type="EMBL" id="SBL57269.1"/>
    </source>
</evidence>
<reference evidence="4" key="2">
    <citation type="journal article" date="2018" name="Genome Biol.">
        <title>SKESA: strategic k-mer extension for scrupulous assemblies.</title>
        <authorList>
            <person name="Souvorov A."/>
            <person name="Agarwala R."/>
            <person name="Lipman D.J."/>
        </authorList>
    </citation>
    <scope>NUCLEOTIDE SEQUENCE</scope>
    <source>
        <strain evidence="4">MISC063</strain>
    </source>
</reference>
<evidence type="ECO:0000313" key="8">
    <source>
        <dbReference type="Proteomes" id="UP000288843"/>
    </source>
</evidence>
<sequence>MPNLTIVVDCNDQNYAREICEALQLFPEVTAVLPEHPAARTAEYASCWFPDASLLTRSPALKLIQAASAGVDHLPDSLFASPVPLCRVVDEDFRHGMFEYALWGVLWFQRNFDRALAHQRQRVWKIYPQRAAADFRIGVMGLGEIGGYIATRLAGLGYHVSGWARSEKQLPGVRCYHGDAQAGEFFAELDALINVLPLTEQTRGILARPLLDRLPAGAVLINCGRGEHMVNHDILQALDSGRLAGAVLDVFPVEPLPQDDPLWLHPQVVITPHMASIAPAEVVARQLLENIHRQQRALPLNNLVDKQRGY</sequence>
<dbReference type="EMBL" id="QKOX01000033">
    <property type="protein sequence ID" value="RWT18120.1"/>
    <property type="molecule type" value="Genomic_DNA"/>
</dbReference>
<reference evidence="5 8" key="3">
    <citation type="submission" date="2018-06" db="EMBL/GenBank/DDBJ databases">
        <title>Carbapenemase-producing Enterobacteriaceae present in wastewater treatment plant effluent and nearby surface waters in the US.</title>
        <authorList>
            <person name="Mathys D.A."/>
            <person name="Mollenkopf D.F."/>
            <person name="Feicht S.M."/>
            <person name="Adams R.J."/>
            <person name="Albers A.L."/>
            <person name="Stuever D.M."/>
            <person name="Daniels J.B."/>
            <person name="Wittum T.E."/>
        </authorList>
    </citation>
    <scope>NUCLEOTIDE SEQUENCE [LARGE SCALE GENOMIC DNA]</scope>
    <source>
        <strain evidence="5 8">GEO_47_Down_B</strain>
    </source>
</reference>
<evidence type="ECO:0000256" key="1">
    <source>
        <dbReference type="ARBA" id="ARBA00023002"/>
    </source>
</evidence>
<dbReference type="SUPFAM" id="SSF52283">
    <property type="entry name" value="Formate/glycerate dehydrogenase catalytic domain-like"/>
    <property type="match status" value="1"/>
</dbReference>
<dbReference type="Gene3D" id="3.40.50.720">
    <property type="entry name" value="NAD(P)-binding Rossmann-like Domain"/>
    <property type="match status" value="2"/>
</dbReference>
<evidence type="ECO:0000256" key="2">
    <source>
        <dbReference type="ARBA" id="ARBA00023027"/>
    </source>
</evidence>
<dbReference type="RefSeq" id="WP_032696812.1">
    <property type="nucleotide sequence ID" value="NZ_ABZSJN020000272.1"/>
</dbReference>
<dbReference type="CDD" id="cd12164">
    <property type="entry name" value="GDH_like_2"/>
    <property type="match status" value="1"/>
</dbReference>
<dbReference type="EMBL" id="DACSEA010000029">
    <property type="protein sequence ID" value="HAT1608297.1"/>
    <property type="molecule type" value="Genomic_DNA"/>
</dbReference>
<name>A0A2X2GB29_RAOPL</name>
<dbReference type="InterPro" id="IPR029753">
    <property type="entry name" value="D-isomer_DH_CS"/>
</dbReference>
<keyword evidence="1 6" id="KW-0560">Oxidoreductase</keyword>
<keyword evidence="2" id="KW-0520">NAD</keyword>
<dbReference type="PANTHER" id="PTHR43333:SF1">
    <property type="entry name" value="D-ISOMER SPECIFIC 2-HYDROXYACID DEHYDROGENASE NAD-BINDING DOMAIN-CONTAINING PROTEIN"/>
    <property type="match status" value="1"/>
</dbReference>
<keyword evidence="5" id="KW-0670">Pyruvate</keyword>
<dbReference type="PANTHER" id="PTHR43333">
    <property type="entry name" value="2-HACID_DH_C DOMAIN-CONTAINING PROTEIN"/>
    <property type="match status" value="1"/>
</dbReference>
<dbReference type="AlphaFoldDB" id="A0A2X2GB29"/>
<gene>
    <name evidence="6" type="primary">ghrA_1</name>
    <name evidence="5" type="ORF">DN603_24040</name>
    <name evidence="4" type="ORF">I8Y23_004676</name>
    <name evidence="6" type="ORF">SAMEA2273876_00996</name>
</gene>
<organism evidence="5 8">
    <name type="scientific">Raoultella planticola</name>
    <name type="common">Klebsiella planticola</name>
    <dbReference type="NCBI Taxonomy" id="575"/>
    <lineage>
        <taxon>Bacteria</taxon>
        <taxon>Pseudomonadati</taxon>
        <taxon>Pseudomonadota</taxon>
        <taxon>Gammaproteobacteria</taxon>
        <taxon>Enterobacterales</taxon>
        <taxon>Enterobacteriaceae</taxon>
        <taxon>Klebsiella/Raoultella group</taxon>
        <taxon>Raoultella</taxon>
    </lineage>
</organism>
<evidence type="ECO:0000313" key="7">
    <source>
        <dbReference type="Proteomes" id="UP000078124"/>
    </source>
</evidence>
<reference evidence="6 7" key="1">
    <citation type="submission" date="2016-05" db="EMBL/GenBank/DDBJ databases">
        <authorList>
            <consortium name="Pathogen Informatics"/>
        </authorList>
    </citation>
    <scope>NUCLEOTIDE SEQUENCE [LARGE SCALE GENOMIC DNA]</scope>
    <source>
        <strain evidence="6 7">2880STDY5682802</strain>
    </source>
</reference>
<dbReference type="InterPro" id="IPR006140">
    <property type="entry name" value="D-isomer_DH_NAD-bd"/>
</dbReference>
<dbReference type="Proteomes" id="UP000288843">
    <property type="component" value="Unassembled WGS sequence"/>
</dbReference>
<evidence type="ECO:0000313" key="5">
    <source>
        <dbReference type="EMBL" id="RWT18120.1"/>
    </source>
</evidence>
<dbReference type="Pfam" id="PF02826">
    <property type="entry name" value="2-Hacid_dh_C"/>
    <property type="match status" value="1"/>
</dbReference>
<dbReference type="Proteomes" id="UP000078124">
    <property type="component" value="Unassembled WGS sequence"/>
</dbReference>
<dbReference type="InterPro" id="IPR036291">
    <property type="entry name" value="NAD(P)-bd_dom_sf"/>
</dbReference>
<dbReference type="GO" id="GO:0030267">
    <property type="term" value="F:glyoxylate reductase (NADPH) activity"/>
    <property type="evidence" value="ECO:0007669"/>
    <property type="project" value="UniProtKB-EC"/>
</dbReference>
<feature type="domain" description="D-isomer specific 2-hydroxyacid dehydrogenase NAD-binding" evidence="3">
    <location>
        <begin position="105"/>
        <end position="275"/>
    </location>
</feature>
<dbReference type="Proteomes" id="UP000864422">
    <property type="component" value="Unassembled WGS sequence"/>
</dbReference>
<dbReference type="GO" id="GO:0051287">
    <property type="term" value="F:NAD binding"/>
    <property type="evidence" value="ECO:0007669"/>
    <property type="project" value="InterPro"/>
</dbReference>
<evidence type="ECO:0000259" key="3">
    <source>
        <dbReference type="Pfam" id="PF02826"/>
    </source>
</evidence>
<dbReference type="PROSITE" id="PS00671">
    <property type="entry name" value="D_2_HYDROXYACID_DH_3"/>
    <property type="match status" value="1"/>
</dbReference>
<protein>
    <submittedName>
        <fullName evidence="6">D-3-phosphoglycerate dehydrogenase</fullName>
        <ecNumber evidence="6">1.1.1.79</ecNumber>
    </submittedName>
    <submittedName>
        <fullName evidence="5">Glyoxylate/hydroxypyruvate reductase A</fullName>
    </submittedName>
</protein>
<dbReference type="SUPFAM" id="SSF51735">
    <property type="entry name" value="NAD(P)-binding Rossmann-fold domains"/>
    <property type="match status" value="1"/>
</dbReference>
<dbReference type="EMBL" id="FLAC01000003">
    <property type="protein sequence ID" value="SBL57269.1"/>
    <property type="molecule type" value="Genomic_DNA"/>
</dbReference>
<comment type="caution">
    <text evidence="5">The sequence shown here is derived from an EMBL/GenBank/DDBJ whole genome shotgun (WGS) entry which is preliminary data.</text>
</comment>